<accession>A0AAU8BSQ9</accession>
<sequence length="52" mass="5929">MAWAKNSRNTIEKQGDLEMYSEAKATLISSYIEENDIEFITNESMLNIGIKS</sequence>
<evidence type="ECO:0000313" key="1">
    <source>
        <dbReference type="EMBL" id="XCD19316.1"/>
    </source>
</evidence>
<geneLocation type="plasmid" evidence="1">
    <name>p2</name>
</geneLocation>
<dbReference type="AlphaFoldDB" id="A0AAU8BSQ9"/>
<dbReference type="EMBL" id="CP115923">
    <property type="protein sequence ID" value="XCD19316.1"/>
    <property type="molecule type" value="Genomic_DNA"/>
</dbReference>
<reference evidence="1" key="1">
    <citation type="submission" date="2023-01" db="EMBL/GenBank/DDBJ databases">
        <title>Vibrio sp. CB1-14 genome sequencing.</title>
        <authorList>
            <person name="Otstavnykh N."/>
            <person name="Isaeva M."/>
            <person name="Meleshko D."/>
        </authorList>
    </citation>
    <scope>NUCLEOTIDE SEQUENCE</scope>
    <source>
        <strain evidence="1">CB1-14</strain>
        <plasmid evidence="1">p2</plasmid>
    </source>
</reference>
<proteinExistence type="predicted"/>
<organism evidence="1">
    <name type="scientific">Vibrio chaetopteri</name>
    <dbReference type="NCBI Taxonomy" id="3016528"/>
    <lineage>
        <taxon>Bacteria</taxon>
        <taxon>Pseudomonadati</taxon>
        <taxon>Pseudomonadota</taxon>
        <taxon>Gammaproteobacteria</taxon>
        <taxon>Vibrionales</taxon>
        <taxon>Vibrionaceae</taxon>
        <taxon>Vibrio</taxon>
    </lineage>
</organism>
<gene>
    <name evidence="1" type="ORF">PG915_25260</name>
</gene>
<keyword evidence="1" id="KW-0614">Plasmid</keyword>
<name>A0AAU8BSQ9_9VIBR</name>
<protein>
    <submittedName>
        <fullName evidence="1">Uncharacterized protein</fullName>
    </submittedName>
</protein>